<gene>
    <name evidence="2" type="ORF">ESB13_21700</name>
</gene>
<keyword evidence="3" id="KW-1185">Reference proteome</keyword>
<dbReference type="AlphaFoldDB" id="A0A4Q1D1C2"/>
<reference evidence="2 3" key="1">
    <citation type="submission" date="2019-01" db="EMBL/GenBank/DDBJ databases">
        <title>Filimonas sp. strain TTM-71.</title>
        <authorList>
            <person name="Chen W.-M."/>
        </authorList>
    </citation>
    <scope>NUCLEOTIDE SEQUENCE [LARGE SCALE GENOMIC DNA]</scope>
    <source>
        <strain evidence="2 3">TTM-71</strain>
    </source>
</reference>
<dbReference type="Proteomes" id="UP000290545">
    <property type="component" value="Unassembled WGS sequence"/>
</dbReference>
<dbReference type="OrthoDB" id="9865432at2"/>
<dbReference type="RefSeq" id="WP_129005817.1">
    <property type="nucleotide sequence ID" value="NZ_SDHZ01000005.1"/>
</dbReference>
<evidence type="ECO:0000256" key="1">
    <source>
        <dbReference type="SAM" id="Coils"/>
    </source>
</evidence>
<proteinExistence type="predicted"/>
<evidence type="ECO:0000313" key="2">
    <source>
        <dbReference type="EMBL" id="RXK80779.1"/>
    </source>
</evidence>
<keyword evidence="1" id="KW-0175">Coiled coil</keyword>
<organism evidence="2 3">
    <name type="scientific">Filimonas effusa</name>
    <dbReference type="NCBI Taxonomy" id="2508721"/>
    <lineage>
        <taxon>Bacteria</taxon>
        <taxon>Pseudomonadati</taxon>
        <taxon>Bacteroidota</taxon>
        <taxon>Chitinophagia</taxon>
        <taxon>Chitinophagales</taxon>
        <taxon>Chitinophagaceae</taxon>
        <taxon>Filimonas</taxon>
    </lineage>
</organism>
<protein>
    <submittedName>
        <fullName evidence="2">Uncharacterized protein</fullName>
    </submittedName>
</protein>
<dbReference type="EMBL" id="SDHZ01000005">
    <property type="protein sequence ID" value="RXK80779.1"/>
    <property type="molecule type" value="Genomic_DNA"/>
</dbReference>
<evidence type="ECO:0000313" key="3">
    <source>
        <dbReference type="Proteomes" id="UP000290545"/>
    </source>
</evidence>
<sequence length="186" mass="22150">MDFNELVKLIIEPTLFLADFSAGKEMRGSIEYEHRLLKLSFSYDYNSSYEVGVFLIFKGNNIFYEYNQLKVLYCNKDLDLTAIQLKDEDALKRWLLNVNKILNENLNEVINNAAEVRRKLEEIRQLQVNRFQQERKIKRFNEAVEKYWRAKDYSGLVNFLKDYNKPIEGSVKLKYDYALKMCDNGE</sequence>
<accession>A0A4Q1D1C2</accession>
<name>A0A4Q1D1C2_9BACT</name>
<comment type="caution">
    <text evidence="2">The sequence shown here is derived from an EMBL/GenBank/DDBJ whole genome shotgun (WGS) entry which is preliminary data.</text>
</comment>
<feature type="coiled-coil region" evidence="1">
    <location>
        <begin position="99"/>
        <end position="143"/>
    </location>
</feature>